<keyword evidence="2 7" id="KW-0547">Nucleotide-binding</keyword>
<evidence type="ECO:0000256" key="3">
    <source>
        <dbReference type="ARBA" id="ARBA00022801"/>
    </source>
</evidence>
<dbReference type="SUPFAM" id="SSF52540">
    <property type="entry name" value="P-loop containing nucleoside triphosphate hydrolases"/>
    <property type="match status" value="1"/>
</dbReference>
<dbReference type="PANTHER" id="PTHR13710">
    <property type="entry name" value="DNA HELICASE RECQ FAMILY MEMBER"/>
    <property type="match status" value="1"/>
</dbReference>
<dbReference type="SMART" id="SM00487">
    <property type="entry name" value="DEXDc"/>
    <property type="match status" value="1"/>
</dbReference>
<dbReference type="PANTHER" id="PTHR13710:SF120">
    <property type="entry name" value="BIFUNCTIONAL 3'-5' EXONUCLEASE_ATP-DEPENDENT HELICASE WRN"/>
    <property type="match status" value="1"/>
</dbReference>
<evidence type="ECO:0000259" key="8">
    <source>
        <dbReference type="PROSITE" id="PS51192"/>
    </source>
</evidence>
<dbReference type="GO" id="GO:0005737">
    <property type="term" value="C:cytoplasm"/>
    <property type="evidence" value="ECO:0007669"/>
    <property type="project" value="TreeGrafter"/>
</dbReference>
<dbReference type="InterPro" id="IPR027417">
    <property type="entry name" value="P-loop_NTPase"/>
</dbReference>
<feature type="domain" description="Helicase C-terminal" evidence="9">
    <location>
        <begin position="229"/>
        <end position="375"/>
    </location>
</feature>
<dbReference type="Proteomes" id="UP000649617">
    <property type="component" value="Unassembled WGS sequence"/>
</dbReference>
<dbReference type="PROSITE" id="PS51192">
    <property type="entry name" value="HELICASE_ATP_BIND_1"/>
    <property type="match status" value="1"/>
</dbReference>
<dbReference type="NCBIfam" id="TIGR00614">
    <property type="entry name" value="recQ_fam"/>
    <property type="match status" value="1"/>
</dbReference>
<keyword evidence="7" id="KW-0539">Nucleus</keyword>
<evidence type="ECO:0000256" key="7">
    <source>
        <dbReference type="RuleBase" id="RU364117"/>
    </source>
</evidence>
<dbReference type="GO" id="GO:0043138">
    <property type="term" value="F:3'-5' DNA helicase activity"/>
    <property type="evidence" value="ECO:0007669"/>
    <property type="project" value="UniProtKB-EC"/>
</dbReference>
<dbReference type="GO" id="GO:0009378">
    <property type="term" value="F:four-way junction helicase activity"/>
    <property type="evidence" value="ECO:0007669"/>
    <property type="project" value="TreeGrafter"/>
</dbReference>
<dbReference type="SMART" id="SM00490">
    <property type="entry name" value="HELICc"/>
    <property type="match status" value="1"/>
</dbReference>
<feature type="domain" description="Helicase ATP-binding" evidence="8">
    <location>
        <begin position="30"/>
        <end position="202"/>
    </location>
</feature>
<dbReference type="GO" id="GO:0005524">
    <property type="term" value="F:ATP binding"/>
    <property type="evidence" value="ECO:0007669"/>
    <property type="project" value="UniProtKB-KW"/>
</dbReference>
<evidence type="ECO:0000256" key="5">
    <source>
        <dbReference type="ARBA" id="ARBA00022840"/>
    </source>
</evidence>
<evidence type="ECO:0000256" key="1">
    <source>
        <dbReference type="ARBA" id="ARBA00005446"/>
    </source>
</evidence>
<dbReference type="InterPro" id="IPR001650">
    <property type="entry name" value="Helicase_C-like"/>
</dbReference>
<dbReference type="CDD" id="cd17920">
    <property type="entry name" value="DEXHc_RecQ"/>
    <property type="match status" value="1"/>
</dbReference>
<dbReference type="EMBL" id="CAJNIZ010046901">
    <property type="protein sequence ID" value="CAE7759131.1"/>
    <property type="molecule type" value="Genomic_DNA"/>
</dbReference>
<dbReference type="InterPro" id="IPR036388">
    <property type="entry name" value="WH-like_DNA-bd_sf"/>
</dbReference>
<evidence type="ECO:0000256" key="2">
    <source>
        <dbReference type="ARBA" id="ARBA00022741"/>
    </source>
</evidence>
<comment type="subcellular location">
    <subcellularLocation>
        <location evidence="7">Nucleus</location>
    </subcellularLocation>
</comment>
<keyword evidence="11" id="KW-1185">Reference proteome</keyword>
<evidence type="ECO:0000259" key="9">
    <source>
        <dbReference type="PROSITE" id="PS51194"/>
    </source>
</evidence>
<dbReference type="OrthoDB" id="10250320at2759"/>
<dbReference type="GO" id="GO:0016787">
    <property type="term" value="F:hydrolase activity"/>
    <property type="evidence" value="ECO:0007669"/>
    <property type="project" value="UniProtKB-KW"/>
</dbReference>
<dbReference type="SUPFAM" id="SSF47819">
    <property type="entry name" value="HRDC-like"/>
    <property type="match status" value="1"/>
</dbReference>
<accession>A0A812Y3H8</accession>
<keyword evidence="3 7" id="KW-0378">Hydrolase</keyword>
<organism evidence="10 11">
    <name type="scientific">Symbiodinium pilosum</name>
    <name type="common">Dinoflagellate</name>
    <dbReference type="NCBI Taxonomy" id="2952"/>
    <lineage>
        <taxon>Eukaryota</taxon>
        <taxon>Sar</taxon>
        <taxon>Alveolata</taxon>
        <taxon>Dinophyceae</taxon>
        <taxon>Suessiales</taxon>
        <taxon>Symbiodiniaceae</taxon>
        <taxon>Symbiodinium</taxon>
    </lineage>
</organism>
<dbReference type="GO" id="GO:0005634">
    <property type="term" value="C:nucleus"/>
    <property type="evidence" value="ECO:0007669"/>
    <property type="project" value="UniProtKB-SubCell"/>
</dbReference>
<proteinExistence type="inferred from homology"/>
<dbReference type="GO" id="GO:0005694">
    <property type="term" value="C:chromosome"/>
    <property type="evidence" value="ECO:0007669"/>
    <property type="project" value="TreeGrafter"/>
</dbReference>
<comment type="similarity">
    <text evidence="1 7">Belongs to the helicase family. RecQ subfamily.</text>
</comment>
<dbReference type="InterPro" id="IPR032284">
    <property type="entry name" value="RecQ_Zn-bd"/>
</dbReference>
<comment type="caution">
    <text evidence="10">The sequence shown here is derived from an EMBL/GenBank/DDBJ whole genome shotgun (WGS) entry which is preliminary data.</text>
</comment>
<dbReference type="Gene3D" id="1.10.10.10">
    <property type="entry name" value="Winged helix-like DNA-binding domain superfamily/Winged helix DNA-binding domain"/>
    <property type="match status" value="1"/>
</dbReference>
<reference evidence="10" key="1">
    <citation type="submission" date="2021-02" db="EMBL/GenBank/DDBJ databases">
        <authorList>
            <person name="Dougan E. K."/>
            <person name="Rhodes N."/>
            <person name="Thang M."/>
            <person name="Chan C."/>
        </authorList>
    </citation>
    <scope>NUCLEOTIDE SEQUENCE</scope>
</reference>
<protein>
    <recommendedName>
        <fullName evidence="7">ATP-dependent DNA helicase</fullName>
        <ecNumber evidence="7">5.6.2.4</ecNumber>
    </recommendedName>
</protein>
<dbReference type="InterPro" id="IPR011545">
    <property type="entry name" value="DEAD/DEAH_box_helicase_dom"/>
</dbReference>
<gene>
    <name evidence="10" type="primary">wrn-1</name>
    <name evidence="10" type="ORF">SPIL2461_LOCUS22120</name>
</gene>
<dbReference type="InterPro" id="IPR010997">
    <property type="entry name" value="HRDC-like_sf"/>
</dbReference>
<keyword evidence="5 7" id="KW-0067">ATP-binding</keyword>
<evidence type="ECO:0000256" key="6">
    <source>
        <dbReference type="ARBA" id="ARBA00034617"/>
    </source>
</evidence>
<dbReference type="Pfam" id="PF00270">
    <property type="entry name" value="DEAD"/>
    <property type="match status" value="1"/>
</dbReference>
<dbReference type="GO" id="GO:0000724">
    <property type="term" value="P:double-strand break repair via homologous recombination"/>
    <property type="evidence" value="ECO:0007669"/>
    <property type="project" value="TreeGrafter"/>
</dbReference>
<evidence type="ECO:0000256" key="4">
    <source>
        <dbReference type="ARBA" id="ARBA00022806"/>
    </source>
</evidence>
<evidence type="ECO:0000313" key="10">
    <source>
        <dbReference type="EMBL" id="CAE7759131.1"/>
    </source>
</evidence>
<comment type="catalytic activity">
    <reaction evidence="6 7">
        <text>Couples ATP hydrolysis with the unwinding of duplex DNA by translocating in the 3'-5' direction.</text>
        <dbReference type="EC" id="5.6.2.4"/>
    </reaction>
</comment>
<dbReference type="GO" id="GO:0003676">
    <property type="term" value="F:nucleic acid binding"/>
    <property type="evidence" value="ECO:0007669"/>
    <property type="project" value="InterPro"/>
</dbReference>
<dbReference type="Pfam" id="PF16124">
    <property type="entry name" value="RecQ_Zn_bind"/>
    <property type="match status" value="1"/>
</dbReference>
<comment type="catalytic activity">
    <reaction evidence="7">
        <text>ATP + H2O = ADP + phosphate + H(+)</text>
        <dbReference type="Rhea" id="RHEA:13065"/>
        <dbReference type="ChEBI" id="CHEBI:15377"/>
        <dbReference type="ChEBI" id="CHEBI:15378"/>
        <dbReference type="ChEBI" id="CHEBI:30616"/>
        <dbReference type="ChEBI" id="CHEBI:43474"/>
        <dbReference type="ChEBI" id="CHEBI:456216"/>
    </reaction>
</comment>
<dbReference type="InterPro" id="IPR004589">
    <property type="entry name" value="DNA_helicase_ATP-dep_RecQ"/>
</dbReference>
<sequence>MEGTASDGLETALKEYFGHAAFRGNQLEVVQAILRGRDVGVFWTTGAGKSLCYQLPAVLGKTVLVVSPLISLMQDQVHRFNATVGAEGSSRRLRAVFLGSAQLDPHAEAAALAGEYCLVYVTPEKLTSSNFLSRLRSIPNMLVAIDEAHCISEWGHNFRPSYRSLRALREELPDLPLMALTATASPRVREDIVQQLQLREALLSHSSFDRPNLQIRCTRKTSKAADYRKIAQDITAMKGSTIVYVMTQSETEALASFLQNAGLKVAAYHGSLSLAEREEAHVSFLNGQIPVIVATVAFGMGIDKPDVRGIIHYGPPKTVEEYFQQIGRAGRDGFEAVCELISADHDFQTYSSEFYLKGLSQEQSKIVQNSTQRLRAFASTSACRRRWLLEYFGEEPAFPSGNCGTCDWCQASASRTDRAGSAGAGSTRDFRAAVAPILLAVAASQRFPQPVTQLLTIINGSWKPEKLMSIAASVGAAQKEIQEMRQALPPKMRKEKVVRELIISLCEAGHLRHWTVTTSRQFCSSFEVYSLTDSGQAALKTKVPVMLPVSLALQQLEEEEERKLQERRKEVARFGLDAQKMPEEALEENSPVVWYIRKLQHWKDSGKAELVRKAEQHEELRRKILKWRDEAAVRLRLAPAAVLSEQAAVALTYVQPTTLEGVRSAGVRITGAESLAALIAEAKPQEEGSDKDLPLKQVAQQGAQEVQGIPSPVRQRARMQLPSGLVTPPKKWPGAIYKPGKGGTKPPWEQSYDRFCQGESLESIALKPASGRPIQTSTVRSHIMTAWTFGKPVDLSQLFQQGGLPSETEWLQLDEAGAAIKVNFSAEIKLKEILAAVLGDSVNRDAAVKSEADKEMEKQWYERIRVWEAFRKVGFSPTFAEEGDVKRQRL</sequence>
<dbReference type="EC" id="5.6.2.4" evidence="7"/>
<dbReference type="InterPro" id="IPR014001">
    <property type="entry name" value="Helicase_ATP-bd"/>
</dbReference>
<dbReference type="Pfam" id="PF00271">
    <property type="entry name" value="Helicase_C"/>
    <property type="match status" value="1"/>
</dbReference>
<keyword evidence="4 7" id="KW-0347">Helicase</keyword>
<evidence type="ECO:0000313" key="11">
    <source>
        <dbReference type="Proteomes" id="UP000649617"/>
    </source>
</evidence>
<name>A0A812Y3H8_SYMPI</name>
<dbReference type="PROSITE" id="PS51194">
    <property type="entry name" value="HELICASE_CTER"/>
    <property type="match status" value="1"/>
</dbReference>
<dbReference type="Gene3D" id="3.40.50.300">
    <property type="entry name" value="P-loop containing nucleotide triphosphate hydrolases"/>
    <property type="match status" value="2"/>
</dbReference>
<dbReference type="AlphaFoldDB" id="A0A812Y3H8"/>